<name>A0AAW0FJT9_9APHY</name>
<evidence type="ECO:0000313" key="3">
    <source>
        <dbReference type="EMBL" id="KAK7681968.1"/>
    </source>
</evidence>
<gene>
    <name evidence="3" type="ORF">QCA50_014931</name>
</gene>
<comment type="caution">
    <text evidence="3">The sequence shown here is derived from an EMBL/GenBank/DDBJ whole genome shotgun (WGS) entry which is preliminary data.</text>
</comment>
<feature type="region of interest" description="Disordered" evidence="2">
    <location>
        <begin position="105"/>
        <end position="127"/>
    </location>
</feature>
<dbReference type="Proteomes" id="UP001385951">
    <property type="component" value="Unassembled WGS sequence"/>
</dbReference>
<accession>A0AAW0FJT9</accession>
<keyword evidence="4" id="KW-1185">Reference proteome</keyword>
<evidence type="ECO:0000313" key="4">
    <source>
        <dbReference type="Proteomes" id="UP001385951"/>
    </source>
</evidence>
<protein>
    <submittedName>
        <fullName evidence="3">Uncharacterized protein</fullName>
    </submittedName>
</protein>
<reference evidence="3 4" key="1">
    <citation type="submission" date="2022-09" db="EMBL/GenBank/DDBJ databases">
        <authorList>
            <person name="Palmer J.M."/>
        </authorList>
    </citation>
    <scope>NUCLEOTIDE SEQUENCE [LARGE SCALE GENOMIC DNA]</scope>
    <source>
        <strain evidence="3 4">DSM 7382</strain>
    </source>
</reference>
<sequence>MLNDEVKRYMSDWRVQVEGELRAQLEEEFRARGEGEYGTNIEGRITAMHQANTVMMHRFATLEQRTQRVEALQLEARQFQGETREALANVTSMIQGLVSGSWVNDPQGGPSSAGNNELMEVDDQGDGEADNQMVRVPTLMSPFAYIPNVATATASQSISSATVRNA</sequence>
<dbReference type="EMBL" id="JASBNA010000038">
    <property type="protein sequence ID" value="KAK7681968.1"/>
    <property type="molecule type" value="Genomic_DNA"/>
</dbReference>
<feature type="compositionally biased region" description="Polar residues" evidence="2">
    <location>
        <begin position="105"/>
        <end position="115"/>
    </location>
</feature>
<dbReference type="AlphaFoldDB" id="A0AAW0FJT9"/>
<evidence type="ECO:0000256" key="2">
    <source>
        <dbReference type="SAM" id="MobiDB-lite"/>
    </source>
</evidence>
<organism evidence="3 4">
    <name type="scientific">Cerrena zonata</name>
    <dbReference type="NCBI Taxonomy" id="2478898"/>
    <lineage>
        <taxon>Eukaryota</taxon>
        <taxon>Fungi</taxon>
        <taxon>Dikarya</taxon>
        <taxon>Basidiomycota</taxon>
        <taxon>Agaricomycotina</taxon>
        <taxon>Agaricomycetes</taxon>
        <taxon>Polyporales</taxon>
        <taxon>Cerrenaceae</taxon>
        <taxon>Cerrena</taxon>
    </lineage>
</organism>
<proteinExistence type="predicted"/>
<evidence type="ECO:0000256" key="1">
    <source>
        <dbReference type="SAM" id="Coils"/>
    </source>
</evidence>
<keyword evidence="1" id="KW-0175">Coiled coil</keyword>
<feature type="coiled-coil region" evidence="1">
    <location>
        <begin position="62"/>
        <end position="89"/>
    </location>
</feature>